<gene>
    <name evidence="2" type="ORF">KSP39_PZI021242</name>
</gene>
<dbReference type="PANTHER" id="PTHR47291:SF1">
    <property type="entry name" value="PEPTIDE UPSTREAM PROTEIN"/>
    <property type="match status" value="1"/>
</dbReference>
<dbReference type="Gene3D" id="3.40.50.150">
    <property type="entry name" value="Vaccinia Virus protein VP39"/>
    <property type="match status" value="1"/>
</dbReference>
<organism evidence="2 3">
    <name type="scientific">Platanthera zijinensis</name>
    <dbReference type="NCBI Taxonomy" id="2320716"/>
    <lineage>
        <taxon>Eukaryota</taxon>
        <taxon>Viridiplantae</taxon>
        <taxon>Streptophyta</taxon>
        <taxon>Embryophyta</taxon>
        <taxon>Tracheophyta</taxon>
        <taxon>Spermatophyta</taxon>
        <taxon>Magnoliopsida</taxon>
        <taxon>Liliopsida</taxon>
        <taxon>Asparagales</taxon>
        <taxon>Orchidaceae</taxon>
        <taxon>Orchidoideae</taxon>
        <taxon>Orchideae</taxon>
        <taxon>Orchidinae</taxon>
        <taxon>Platanthera</taxon>
    </lineage>
</organism>
<dbReference type="GO" id="GO:0008757">
    <property type="term" value="F:S-adenosylmethionine-dependent methyltransferase activity"/>
    <property type="evidence" value="ECO:0007669"/>
    <property type="project" value="InterPro"/>
</dbReference>
<feature type="domain" description="Methyltransferase type 11" evidence="1">
    <location>
        <begin position="85"/>
        <end position="139"/>
    </location>
</feature>
<reference evidence="2 3" key="1">
    <citation type="journal article" date="2022" name="Nat. Plants">
        <title>Genomes of leafy and leafless Platanthera orchids illuminate the evolution of mycoheterotrophy.</title>
        <authorList>
            <person name="Li M.H."/>
            <person name="Liu K.W."/>
            <person name="Li Z."/>
            <person name="Lu H.C."/>
            <person name="Ye Q.L."/>
            <person name="Zhang D."/>
            <person name="Wang J.Y."/>
            <person name="Li Y.F."/>
            <person name="Zhong Z.M."/>
            <person name="Liu X."/>
            <person name="Yu X."/>
            <person name="Liu D.K."/>
            <person name="Tu X.D."/>
            <person name="Liu B."/>
            <person name="Hao Y."/>
            <person name="Liao X.Y."/>
            <person name="Jiang Y.T."/>
            <person name="Sun W.H."/>
            <person name="Chen J."/>
            <person name="Chen Y.Q."/>
            <person name="Ai Y."/>
            <person name="Zhai J.W."/>
            <person name="Wu S.S."/>
            <person name="Zhou Z."/>
            <person name="Hsiao Y.Y."/>
            <person name="Wu W.L."/>
            <person name="Chen Y.Y."/>
            <person name="Lin Y.F."/>
            <person name="Hsu J.L."/>
            <person name="Li C.Y."/>
            <person name="Wang Z.W."/>
            <person name="Zhao X."/>
            <person name="Zhong W.Y."/>
            <person name="Ma X.K."/>
            <person name="Ma L."/>
            <person name="Huang J."/>
            <person name="Chen G.Z."/>
            <person name="Huang M.Z."/>
            <person name="Huang L."/>
            <person name="Peng D.H."/>
            <person name="Luo Y.B."/>
            <person name="Zou S.Q."/>
            <person name="Chen S.P."/>
            <person name="Lan S."/>
            <person name="Tsai W.C."/>
            <person name="Van de Peer Y."/>
            <person name="Liu Z.J."/>
        </authorList>
    </citation>
    <scope>NUCLEOTIDE SEQUENCE [LARGE SCALE GENOMIC DNA]</scope>
    <source>
        <strain evidence="2">Lor287</strain>
    </source>
</reference>
<keyword evidence="3" id="KW-1185">Reference proteome</keyword>
<dbReference type="AlphaFoldDB" id="A0AAP0AXV3"/>
<proteinExistence type="predicted"/>
<accession>A0AAP0AXV3</accession>
<protein>
    <recommendedName>
        <fullName evidence="1">Methyltransferase type 11 domain-containing protein</fullName>
    </recommendedName>
</protein>
<comment type="caution">
    <text evidence="2">The sequence shown here is derived from an EMBL/GenBank/DDBJ whole genome shotgun (WGS) entry which is preliminary data.</text>
</comment>
<dbReference type="InterPro" id="IPR029063">
    <property type="entry name" value="SAM-dependent_MTases_sf"/>
</dbReference>
<evidence type="ECO:0000313" key="3">
    <source>
        <dbReference type="Proteomes" id="UP001418222"/>
    </source>
</evidence>
<name>A0AAP0AXV3_9ASPA</name>
<dbReference type="InterPro" id="IPR013216">
    <property type="entry name" value="Methyltransf_11"/>
</dbReference>
<evidence type="ECO:0000313" key="2">
    <source>
        <dbReference type="EMBL" id="KAK8918920.1"/>
    </source>
</evidence>
<dbReference type="PANTHER" id="PTHR47291">
    <property type="entry name" value="PEPTIDE UPSTREAM PROTEIN"/>
    <property type="match status" value="1"/>
</dbReference>
<dbReference type="EMBL" id="JBBWWQ010000019">
    <property type="protein sequence ID" value="KAK8918920.1"/>
    <property type="molecule type" value="Genomic_DNA"/>
</dbReference>
<dbReference type="Pfam" id="PF08241">
    <property type="entry name" value="Methyltransf_11"/>
    <property type="match status" value="1"/>
</dbReference>
<sequence>MGLTRSAVLKILIAATASMAAALLLLDLAAIEVGSGGCDSSVPVPLGGAMELDSAFRELISLGWLASGDRAIFVGPDAIGAAIIARRKGLPETVAAPATACCALPFDRESFDFAFSASLDRARVPARVVLEMERVLRPGRVGAIFRLRPISSPARTEGLMRAAAPVASLLRFSDVIGARALNGSAIVAFRKRRRGGAGGGAGSGDTECSDRKALMPRIIGDLIDLARAALPVGTGPVVMVTEIIGG</sequence>
<evidence type="ECO:0000259" key="1">
    <source>
        <dbReference type="Pfam" id="PF08241"/>
    </source>
</evidence>
<dbReference type="Proteomes" id="UP001418222">
    <property type="component" value="Unassembled WGS sequence"/>
</dbReference>